<reference evidence="1 2" key="1">
    <citation type="journal article" date="2022" name="Int. J. Syst. Evol. Microbiol.">
        <title>Neobacillus kokaensis sp. nov., isolated from soil.</title>
        <authorList>
            <person name="Yuki K."/>
            <person name="Matsubara H."/>
            <person name="Yamaguchi S."/>
        </authorList>
    </citation>
    <scope>NUCLEOTIDE SEQUENCE [LARGE SCALE GENOMIC DNA]</scope>
    <source>
        <strain evidence="1 2">LOB 377</strain>
    </source>
</reference>
<dbReference type="EMBL" id="BNDS01000026">
    <property type="protein sequence ID" value="GHI00676.1"/>
    <property type="molecule type" value="Genomic_DNA"/>
</dbReference>
<accession>A0ABQ3NAJ5</accession>
<protein>
    <submittedName>
        <fullName evidence="1">Uncharacterized protein</fullName>
    </submittedName>
</protein>
<comment type="caution">
    <text evidence="1">The sequence shown here is derived from an EMBL/GenBank/DDBJ whole genome shotgun (WGS) entry which is preliminary data.</text>
</comment>
<evidence type="ECO:0000313" key="2">
    <source>
        <dbReference type="Proteomes" id="UP000637074"/>
    </source>
</evidence>
<dbReference type="Proteomes" id="UP000637074">
    <property type="component" value="Unassembled WGS sequence"/>
</dbReference>
<proteinExistence type="predicted"/>
<keyword evidence="2" id="KW-1185">Reference proteome</keyword>
<gene>
    <name evidence="1" type="ORF">AM1BK_42180</name>
</gene>
<evidence type="ECO:0000313" key="1">
    <source>
        <dbReference type="EMBL" id="GHI00676.1"/>
    </source>
</evidence>
<name>A0ABQ3NAJ5_9BACI</name>
<sequence>MRENEEFCALWEVHRAWNRGKGKIPNCMVRLYCVNPIRYPKKLIAQMSSFW</sequence>
<organism evidence="1 2">
    <name type="scientific">Neobacillus kokaensis</name>
    <dbReference type="NCBI Taxonomy" id="2759023"/>
    <lineage>
        <taxon>Bacteria</taxon>
        <taxon>Bacillati</taxon>
        <taxon>Bacillota</taxon>
        <taxon>Bacilli</taxon>
        <taxon>Bacillales</taxon>
        <taxon>Bacillaceae</taxon>
        <taxon>Neobacillus</taxon>
    </lineage>
</organism>